<dbReference type="InParanoid" id="A0A151ZIY0"/>
<name>A0A151ZIY0_TIELA</name>
<dbReference type="AlphaFoldDB" id="A0A151ZIY0"/>
<sequence>MLIENEFYRNRIIEIFSRTNLRSINSLLELSIYHQNLLALELMLDNITLYTYNTMTMLHETIKTKNMDIIKLLNTRGLLSKTTLSIIVNSKVYLTKEISNFIVENANLHNESSLSTPKLSTGYTSSLMELNFQLLETITNHFIIQDKDYKMYEEFNPHQVDRDHFVNFIFLHLKFKQNTKNNLTTLEKYLLDPFHRVSITLEQYKRYYFTELEFEFIESLKFYSRYFNDRIIYFSKKYDTNNLSLLLSLKNCSTTPILYIAFQHANLQLLKLLENEQLIRGKFQSFHFSPVVPDTSGIHKPIINITEIPVERIREFSEYLNSPTTCKNIFQKFKITIGNLLEFTCHLKSLEMIEMVLKNRLSITNSHVLDIQGVLTGFISLAANNQDLYPKDYVLAVGQIFEKHGFRVNASLDQLVSNATDKNIPECRYITSTFNYKWMENHLIMKSINESCINLYKYIFTECLNLKFHNDSYTVAVSNNLPLCRFLWSMMDSDQQGKLKARYYLIDDKFDTHKPNESAPYLLLREYKLNQLYNSFSTQFYSDLKPKEIEKFSDKLGRIGNLTIINFLIQHEPFRSNPTVPFHILNGAIISNHIDTVFHLLTDEHKNLFFKALTSNSLKASILQGHIEMSILLSYYINTSILIISTLKSLYPKEPLKHIKPLLDLIPNDNVQSIINQKIKPNFPSLNNYLI</sequence>
<dbReference type="Proteomes" id="UP000076078">
    <property type="component" value="Unassembled WGS sequence"/>
</dbReference>
<reference evidence="1 2" key="1">
    <citation type="submission" date="2015-12" db="EMBL/GenBank/DDBJ databases">
        <title>Dictyostelia acquired genes for synthesis and detection of signals that induce cell-type specialization by lateral gene transfer from prokaryotes.</title>
        <authorList>
            <person name="Gloeckner G."/>
            <person name="Schaap P."/>
        </authorList>
    </citation>
    <scope>NUCLEOTIDE SEQUENCE [LARGE SCALE GENOMIC DNA]</scope>
    <source>
        <strain evidence="1 2">TK</strain>
    </source>
</reference>
<proteinExistence type="predicted"/>
<accession>A0A151ZIY0</accession>
<evidence type="ECO:0000313" key="1">
    <source>
        <dbReference type="EMBL" id="KYQ93865.1"/>
    </source>
</evidence>
<keyword evidence="2" id="KW-1185">Reference proteome</keyword>
<protein>
    <submittedName>
        <fullName evidence="1">Uncharacterized protein</fullName>
    </submittedName>
</protein>
<organism evidence="1 2">
    <name type="scientific">Tieghemostelium lacteum</name>
    <name type="common">Slime mold</name>
    <name type="synonym">Dictyostelium lacteum</name>
    <dbReference type="NCBI Taxonomy" id="361077"/>
    <lineage>
        <taxon>Eukaryota</taxon>
        <taxon>Amoebozoa</taxon>
        <taxon>Evosea</taxon>
        <taxon>Eumycetozoa</taxon>
        <taxon>Dictyostelia</taxon>
        <taxon>Dictyosteliales</taxon>
        <taxon>Raperosteliaceae</taxon>
        <taxon>Tieghemostelium</taxon>
    </lineage>
</organism>
<evidence type="ECO:0000313" key="2">
    <source>
        <dbReference type="Proteomes" id="UP000076078"/>
    </source>
</evidence>
<gene>
    <name evidence="1" type="ORF">DLAC_05265</name>
</gene>
<comment type="caution">
    <text evidence="1">The sequence shown here is derived from an EMBL/GenBank/DDBJ whole genome shotgun (WGS) entry which is preliminary data.</text>
</comment>
<dbReference type="EMBL" id="LODT01000025">
    <property type="protein sequence ID" value="KYQ93865.1"/>
    <property type="molecule type" value="Genomic_DNA"/>
</dbReference>